<dbReference type="InterPro" id="IPR014820">
    <property type="entry name" value="PriCT_1"/>
</dbReference>
<evidence type="ECO:0000259" key="2">
    <source>
        <dbReference type="SMART" id="SM00943"/>
    </source>
</evidence>
<sequence>MNDVLESALNYAREGFQVFPLQSNSKSKQIVKSWKEKATTDNEVIQNWFSNTDYNVGVRTGNGFIVIDIDNKSEVNGYESIKLFLKDFPSTKIVKTPNNGWHMYYRVDREISCRTGIVKGVDIRGDGGYVVGIGSVVNGNRYFVSRDEPIAQANEAIYRFLEMKSMNRKNLEVEEGIYQGKRNDYLFRMGCFLQQKGFSDEAIECCLKKENEWKCNPPLDEKEINQIIKSSLHYNKGFIGVRNSIHYEGSYTVEELLVSKDNDEPDIVEDMISVGLTLLGAPQKCGKTFFGLQLCNAIANGKNFLGKKVQKGTTLYLAFEDTMPKIRKRLKTMKVESSTNFVVDILKSNPDYDVESRIQRELNVHPNLKIVIVDTFAKIRKSKDRDYESEYAEAAFYHELALKYGIAILLITHLKKDIDVNHPFDSIYGSRGLTAVDINVKKNTISFRSSGFYNITWGMQDKKTKKECAHTFTIFAEEYKLKEINEKGLSQINYISSYFDKSSLNIADDISRFIYEINSVMNDDRIEMIFVASFRSLVELVCNDIIKRLNIQFDKSDLGPKYDRIMKYALKKIF</sequence>
<dbReference type="Gene3D" id="3.30.720.160">
    <property type="entry name" value="Bifunctional DNA primase/polymerase, N-terminal"/>
    <property type="match status" value="1"/>
</dbReference>
<evidence type="ECO:0000259" key="1">
    <source>
        <dbReference type="SMART" id="SM00942"/>
    </source>
</evidence>
<accession>E0PDI8</accession>
<dbReference type="RefSeq" id="WP_003064689.1">
    <property type="nucleotide sequence ID" value="NZ_GL397128.1"/>
</dbReference>
<dbReference type="InterPro" id="IPR027417">
    <property type="entry name" value="P-loop_NTPase"/>
</dbReference>
<dbReference type="SMART" id="SM00943">
    <property type="entry name" value="Prim-Pol"/>
    <property type="match status" value="1"/>
</dbReference>
<keyword evidence="4" id="KW-1185">Reference proteome</keyword>
<organism evidence="3 4">
    <name type="scientific">Streptococcus equinus ATCC 700338</name>
    <dbReference type="NCBI Taxonomy" id="864569"/>
    <lineage>
        <taxon>Bacteria</taxon>
        <taxon>Bacillati</taxon>
        <taxon>Bacillota</taxon>
        <taxon>Bacilli</taxon>
        <taxon>Lactobacillales</taxon>
        <taxon>Streptococcaceae</taxon>
        <taxon>Streptococcus</taxon>
    </lineage>
</organism>
<dbReference type="HOGENOM" id="CLU_034290_0_0_9"/>
<dbReference type="Pfam" id="PF13481">
    <property type="entry name" value="AAA_25"/>
    <property type="match status" value="1"/>
</dbReference>
<protein>
    <submittedName>
        <fullName evidence="3">Bifunctional DNA primase/polymerase domain protein</fullName>
    </submittedName>
</protein>
<dbReference type="EMBL" id="AEEL01000014">
    <property type="protein sequence ID" value="EFM27348.1"/>
    <property type="molecule type" value="Genomic_DNA"/>
</dbReference>
<dbReference type="SUPFAM" id="SSF56747">
    <property type="entry name" value="Prim-pol domain"/>
    <property type="match status" value="1"/>
</dbReference>
<name>E0PDI8_STREI</name>
<gene>
    <name evidence="3" type="ORF">HMPREF9319_0911</name>
</gene>
<dbReference type="SMART" id="SM00942">
    <property type="entry name" value="PriCT_1"/>
    <property type="match status" value="1"/>
</dbReference>
<evidence type="ECO:0000313" key="3">
    <source>
        <dbReference type="EMBL" id="EFM27348.1"/>
    </source>
</evidence>
<dbReference type="Pfam" id="PF08708">
    <property type="entry name" value="PriCT_1"/>
    <property type="match status" value="1"/>
</dbReference>
<dbReference type="AlphaFoldDB" id="E0PDI8"/>
<dbReference type="Proteomes" id="UP000004290">
    <property type="component" value="Unassembled WGS sequence"/>
</dbReference>
<comment type="caution">
    <text evidence="3">The sequence shown here is derived from an EMBL/GenBank/DDBJ whole genome shotgun (WGS) entry which is preliminary data.</text>
</comment>
<feature type="domain" description="DNA primase/polymerase bifunctional N-terminal" evidence="2">
    <location>
        <begin position="8"/>
        <end position="157"/>
    </location>
</feature>
<feature type="domain" description="Primase C-terminal 1" evidence="1">
    <location>
        <begin position="171"/>
        <end position="235"/>
    </location>
</feature>
<dbReference type="SUPFAM" id="SSF52540">
    <property type="entry name" value="P-loop containing nucleoside triphosphate hydrolases"/>
    <property type="match status" value="1"/>
</dbReference>
<dbReference type="Pfam" id="PF09250">
    <property type="entry name" value="Prim-Pol"/>
    <property type="match status" value="1"/>
</dbReference>
<dbReference type="CDD" id="cd04859">
    <property type="entry name" value="Prim_Pol"/>
    <property type="match status" value="1"/>
</dbReference>
<proteinExistence type="predicted"/>
<dbReference type="InterPro" id="IPR015330">
    <property type="entry name" value="DNA_primase/pol_bifunc_N"/>
</dbReference>
<evidence type="ECO:0000313" key="4">
    <source>
        <dbReference type="Proteomes" id="UP000004290"/>
    </source>
</evidence>
<reference evidence="3 4" key="1">
    <citation type="submission" date="2010-07" db="EMBL/GenBank/DDBJ databases">
        <authorList>
            <person name="Muzny D."/>
            <person name="Qin X."/>
            <person name="Deng J."/>
            <person name="Jiang H."/>
            <person name="Liu Y."/>
            <person name="Qu J."/>
            <person name="Song X.-Z."/>
            <person name="Zhang L."/>
            <person name="Thornton R."/>
            <person name="Coyle M."/>
            <person name="Francisco L."/>
            <person name="Jackson L."/>
            <person name="Javaid M."/>
            <person name="Korchina V."/>
            <person name="Kovar C."/>
            <person name="Mata R."/>
            <person name="Mathew T."/>
            <person name="Ngo R."/>
            <person name="Nguyen L."/>
            <person name="Nguyen N."/>
            <person name="Okwuonu G."/>
            <person name="Ongeri F."/>
            <person name="Pham C."/>
            <person name="Simmons D."/>
            <person name="Wilczek-Boney K."/>
            <person name="Hale W."/>
            <person name="Jakkamsetti A."/>
            <person name="Pham P."/>
            <person name="Ruth R."/>
            <person name="San Lucas F."/>
            <person name="Warren J."/>
            <person name="Zhang J."/>
            <person name="Zhao Z."/>
            <person name="Zhou C."/>
            <person name="Zhu D."/>
            <person name="Lee S."/>
            <person name="Bess C."/>
            <person name="Blankenburg K."/>
            <person name="Forbes L."/>
            <person name="Fu Q."/>
            <person name="Gubbala S."/>
            <person name="Hirani K."/>
            <person name="Jayaseelan J.C."/>
            <person name="Lara F."/>
            <person name="Munidasa M."/>
            <person name="Palculict T."/>
            <person name="Patil S."/>
            <person name="Pu L.-L."/>
            <person name="Saada N."/>
            <person name="Tang L."/>
            <person name="Weissenberger G."/>
            <person name="Zhu Y."/>
            <person name="Hemphill L."/>
            <person name="Shang Y."/>
            <person name="Youmans B."/>
            <person name="Ayvaz T."/>
            <person name="Ross M."/>
            <person name="Santibanez J."/>
            <person name="Aqrawi P."/>
            <person name="Gross S."/>
            <person name="Joshi V."/>
            <person name="Fowler G."/>
            <person name="Nazareth L."/>
            <person name="Reid J."/>
            <person name="Worley K."/>
            <person name="Petrosino J."/>
            <person name="Highlander S."/>
            <person name="Gibbs R."/>
        </authorList>
    </citation>
    <scope>NUCLEOTIDE SEQUENCE [LARGE SCALE GENOMIC DNA]</scope>
    <source>
        <strain evidence="3 4">ATCC 700338</strain>
    </source>
</reference>
<dbReference type="Gene3D" id="3.40.50.300">
    <property type="entry name" value="P-loop containing nucleotide triphosphate hydrolases"/>
    <property type="match status" value="1"/>
</dbReference>